<evidence type="ECO:0000259" key="1">
    <source>
        <dbReference type="Pfam" id="PF12172"/>
    </source>
</evidence>
<evidence type="ECO:0000313" key="13">
    <source>
        <dbReference type="Proteomes" id="UP000068832"/>
    </source>
</evidence>
<name>A0A088E5B3_9CREN</name>
<dbReference type="OMA" id="FYPRDRC"/>
<dbReference type="EMBL" id="CP012176">
    <property type="protein sequence ID" value="AKV83044.1"/>
    <property type="molecule type" value="Genomic_DNA"/>
</dbReference>
<dbReference type="Proteomes" id="UP000061362">
    <property type="component" value="Chromosome"/>
</dbReference>
<dbReference type="AlphaFoldDB" id="A0A088E5B3"/>
<dbReference type="GeneID" id="91755479"/>
<evidence type="ECO:0000313" key="9">
    <source>
        <dbReference type="Proteomes" id="UP000056255"/>
    </source>
</evidence>
<reference evidence="7 9" key="3">
    <citation type="submission" date="2015-07" db="EMBL/GenBank/DDBJ databases">
        <title>Physiological, transcriptional responses and genome re-sequencing of acid resistant extremely thermoacidophilic Metallosphaera sedula SARC-M1.</title>
        <authorList>
            <person name="Ai C."/>
            <person name="McCarthy S."/>
            <person name="Eckrich V."/>
            <person name="Rudrappa D."/>
            <person name="Qiu G."/>
            <person name="Blum P."/>
        </authorList>
    </citation>
    <scope>NUCLEOTIDE SEQUENCE [LARGE SCALE GENOMIC DNA]</scope>
    <source>
        <strain evidence="7 9">SARC-M1</strain>
    </source>
</reference>
<dbReference type="RefSeq" id="WP_012020964.1">
    <property type="nucleotide sequence ID" value="NZ_CP008822.1"/>
</dbReference>
<dbReference type="EMBL" id="CP012173">
    <property type="protein sequence ID" value="AKV76305.1"/>
    <property type="molecule type" value="Genomic_DNA"/>
</dbReference>
<dbReference type="EMBL" id="CP012175">
    <property type="protein sequence ID" value="AKV80801.1"/>
    <property type="molecule type" value="Genomic_DNA"/>
</dbReference>
<reference evidence="2 8" key="1">
    <citation type="journal article" date="2014" name="J. Bacteriol.">
        <title>Role of an Archaeal PitA Transporter in the Copper and Arsenic Resistance of Metallosphaera sedula, an Extreme Thermoacidophile.</title>
        <authorList>
            <person name="McCarthy S."/>
            <person name="Ai C."/>
            <person name="Wheaton G."/>
            <person name="Tevatia R."/>
            <person name="Eckrich V."/>
            <person name="Kelly R."/>
            <person name="Blum P."/>
        </authorList>
    </citation>
    <scope>NUCLEOTIDE SEQUENCE [LARGE SCALE GENOMIC DNA]</scope>
    <source>
        <strain evidence="2 8">CuR1</strain>
    </source>
</reference>
<dbReference type="SUPFAM" id="SSF50249">
    <property type="entry name" value="Nucleic acid-binding proteins"/>
    <property type="match status" value="1"/>
</dbReference>
<dbReference type="Gene3D" id="6.10.30.10">
    <property type="match status" value="1"/>
</dbReference>
<gene>
    <name evidence="2" type="ORF">HA72_1009</name>
    <name evidence="3" type="ORF">MsedA_1022</name>
    <name evidence="4" type="ORF">MsedB_1024</name>
    <name evidence="5" type="ORF">MsedC_1022</name>
    <name evidence="6" type="ORF">MsedD_1023</name>
    <name evidence="7" type="ORF">MsedE_1024</name>
</gene>
<dbReference type="Proteomes" id="UP000062475">
    <property type="component" value="Chromosome"/>
</dbReference>
<sequence length="97" mass="11073">MESFKEGKIPYLHCLDCGYNFFYPRDRCPRCHGGKLESRLSSGRGVIFSYTEFQGGIYAIVEMEEGFRLYANVREKVRIGDRVVAVPGKGRPEFVKG</sequence>
<evidence type="ECO:0000313" key="12">
    <source>
        <dbReference type="Proteomes" id="UP000062475"/>
    </source>
</evidence>
<dbReference type="GO" id="GO:0003677">
    <property type="term" value="F:DNA binding"/>
    <property type="evidence" value="ECO:0007669"/>
    <property type="project" value="UniProtKB-KW"/>
</dbReference>
<dbReference type="EMBL" id="CP008822">
    <property type="protein sequence ID" value="AIM27163.1"/>
    <property type="molecule type" value="Genomic_DNA"/>
</dbReference>
<evidence type="ECO:0000313" key="11">
    <source>
        <dbReference type="Proteomes" id="UP000062398"/>
    </source>
</evidence>
<evidence type="ECO:0000313" key="3">
    <source>
        <dbReference type="EMBL" id="AKV74065.1"/>
    </source>
</evidence>
<evidence type="ECO:0000313" key="4">
    <source>
        <dbReference type="EMBL" id="AKV76305.1"/>
    </source>
</evidence>
<dbReference type="EMBL" id="CP012172">
    <property type="protein sequence ID" value="AKV74065.1"/>
    <property type="molecule type" value="Genomic_DNA"/>
</dbReference>
<evidence type="ECO:0000313" key="2">
    <source>
        <dbReference type="EMBL" id="AIM27163.1"/>
    </source>
</evidence>
<proteinExistence type="predicted"/>
<feature type="domain" description="ChsH2 rubredoxin-like zinc ribbon" evidence="1">
    <location>
        <begin position="5"/>
        <end position="37"/>
    </location>
</feature>
<organism evidence="2 8">
    <name type="scientific">Metallosphaera sedula</name>
    <dbReference type="NCBI Taxonomy" id="43687"/>
    <lineage>
        <taxon>Archaea</taxon>
        <taxon>Thermoproteota</taxon>
        <taxon>Thermoprotei</taxon>
        <taxon>Sulfolobales</taxon>
        <taxon>Sulfolobaceae</taxon>
        <taxon>Metallosphaera</taxon>
    </lineage>
</organism>
<keyword evidence="3" id="KW-0238">DNA-binding</keyword>
<dbReference type="Proteomes" id="UP000056255">
    <property type="component" value="Chromosome"/>
</dbReference>
<dbReference type="EMBL" id="CP012174">
    <property type="protein sequence ID" value="AKV78556.1"/>
    <property type="molecule type" value="Genomic_DNA"/>
</dbReference>
<evidence type="ECO:0000313" key="7">
    <source>
        <dbReference type="EMBL" id="AKV83044.1"/>
    </source>
</evidence>
<evidence type="ECO:0000313" key="8">
    <source>
        <dbReference type="Proteomes" id="UP000029084"/>
    </source>
</evidence>
<dbReference type="InterPro" id="IPR052513">
    <property type="entry name" value="Thioester_dehydratase-like"/>
</dbReference>
<dbReference type="Pfam" id="PF12172">
    <property type="entry name" value="zf-ChsH2"/>
    <property type="match status" value="1"/>
</dbReference>
<evidence type="ECO:0000313" key="6">
    <source>
        <dbReference type="EMBL" id="AKV80801.1"/>
    </source>
</evidence>
<evidence type="ECO:0000313" key="5">
    <source>
        <dbReference type="EMBL" id="AKV78556.1"/>
    </source>
</evidence>
<protein>
    <submittedName>
        <fullName evidence="3">DNA-binding protein</fullName>
    </submittedName>
</protein>
<dbReference type="OrthoDB" id="9573at2157"/>
<dbReference type="InterPro" id="IPR012340">
    <property type="entry name" value="NA-bd_OB-fold"/>
</dbReference>
<dbReference type="PANTHER" id="PTHR34075:SF5">
    <property type="entry name" value="BLR3430 PROTEIN"/>
    <property type="match status" value="1"/>
</dbReference>
<dbReference type="PANTHER" id="PTHR34075">
    <property type="entry name" value="BLR3430 PROTEIN"/>
    <property type="match status" value="1"/>
</dbReference>
<reference evidence="10 11" key="2">
    <citation type="journal article" date="2015" name="Genome Announc.">
        <title>Complete Genome Sequences of Evolved Arsenate-Resistant Metallosphaera sedula Strains.</title>
        <authorList>
            <person name="Ai C."/>
            <person name="McCarthy S."/>
            <person name="Schackwitz W."/>
            <person name="Martin J."/>
            <person name="Lipzen A."/>
            <person name="Blum P."/>
        </authorList>
    </citation>
    <scope>NUCLEOTIDE SEQUENCE [LARGE SCALE GENOMIC DNA]</scope>
    <source>
        <strain evidence="5 11">ARS120-1</strain>
        <strain evidence="6 10">ARS120-2</strain>
        <strain evidence="3 13">ARS50-1</strain>
        <strain evidence="4 12">ARS50-2</strain>
    </source>
</reference>
<accession>A0A088E5B3</accession>
<evidence type="ECO:0000313" key="10">
    <source>
        <dbReference type="Proteomes" id="UP000061362"/>
    </source>
</evidence>
<dbReference type="Proteomes" id="UP000062398">
    <property type="component" value="Chromosome"/>
</dbReference>
<dbReference type="PATRIC" id="fig|43687.5.peg.1044"/>
<dbReference type="Proteomes" id="UP000068832">
    <property type="component" value="Chromosome"/>
</dbReference>
<dbReference type="Proteomes" id="UP000029084">
    <property type="component" value="Chromosome"/>
</dbReference>
<dbReference type="InterPro" id="IPR022002">
    <property type="entry name" value="ChsH2_Znr"/>
</dbReference>